<protein>
    <submittedName>
        <fullName evidence="1">Uncharacterized protein</fullName>
    </submittedName>
</protein>
<sequence>MTKIAIPQSWRDLSYVELVALLTQRPQFFSLRDLLWARHQVAQARAADMRDAEQSAWKAELEAFHAWSKKRDSKTLAAYERAQKTYRRDAAAMKRAEALEEQLWKLCTAEAEA</sequence>
<accession>A0ABW0H7M2</accession>
<evidence type="ECO:0000313" key="1">
    <source>
        <dbReference type="EMBL" id="MFC5393041.1"/>
    </source>
</evidence>
<dbReference type="RefSeq" id="WP_377007952.1">
    <property type="nucleotide sequence ID" value="NZ_JBHSLV010000019.1"/>
</dbReference>
<evidence type="ECO:0000313" key="2">
    <source>
        <dbReference type="Proteomes" id="UP001596104"/>
    </source>
</evidence>
<proteinExistence type="predicted"/>
<name>A0ABW0H7M2_9HYPH</name>
<dbReference type="Proteomes" id="UP001596104">
    <property type="component" value="Unassembled WGS sequence"/>
</dbReference>
<comment type="caution">
    <text evidence="1">The sequence shown here is derived from an EMBL/GenBank/DDBJ whole genome shotgun (WGS) entry which is preliminary data.</text>
</comment>
<reference evidence="2" key="1">
    <citation type="journal article" date="2019" name="Int. J. Syst. Evol. Microbiol.">
        <title>The Global Catalogue of Microorganisms (GCM) 10K type strain sequencing project: providing services to taxonomists for standard genome sequencing and annotation.</title>
        <authorList>
            <consortium name="The Broad Institute Genomics Platform"/>
            <consortium name="The Broad Institute Genome Sequencing Center for Infectious Disease"/>
            <person name="Wu L."/>
            <person name="Ma J."/>
        </authorList>
    </citation>
    <scope>NUCLEOTIDE SEQUENCE [LARGE SCALE GENOMIC DNA]</scope>
    <source>
        <strain evidence="2">CGMCC 1.16326</strain>
    </source>
</reference>
<keyword evidence="2" id="KW-1185">Reference proteome</keyword>
<gene>
    <name evidence="1" type="ORF">ACFPPC_10395</name>
</gene>
<dbReference type="EMBL" id="JBHSLV010000019">
    <property type="protein sequence ID" value="MFC5393041.1"/>
    <property type="molecule type" value="Genomic_DNA"/>
</dbReference>
<organism evidence="1 2">
    <name type="scientific">Bosea vestrisii</name>
    <dbReference type="NCBI Taxonomy" id="151416"/>
    <lineage>
        <taxon>Bacteria</taxon>
        <taxon>Pseudomonadati</taxon>
        <taxon>Pseudomonadota</taxon>
        <taxon>Alphaproteobacteria</taxon>
        <taxon>Hyphomicrobiales</taxon>
        <taxon>Boseaceae</taxon>
        <taxon>Bosea</taxon>
    </lineage>
</organism>